<dbReference type="GO" id="GO:0010468">
    <property type="term" value="P:regulation of gene expression"/>
    <property type="evidence" value="ECO:0007669"/>
    <property type="project" value="TreeGrafter"/>
</dbReference>
<evidence type="ECO:0000259" key="6">
    <source>
        <dbReference type="PROSITE" id="PS50118"/>
    </source>
</evidence>
<feature type="coiled-coil region" evidence="4">
    <location>
        <begin position="327"/>
        <end position="354"/>
    </location>
</feature>
<dbReference type="OrthoDB" id="5550281at2759"/>
<dbReference type="SMART" id="SM00398">
    <property type="entry name" value="HMG"/>
    <property type="match status" value="1"/>
</dbReference>
<feature type="compositionally biased region" description="Basic residues" evidence="5">
    <location>
        <begin position="73"/>
        <end position="89"/>
    </location>
</feature>
<proteinExistence type="predicted"/>
<name>A0A267E9F3_9PLAT</name>
<feature type="domain" description="HMG box" evidence="6">
    <location>
        <begin position="95"/>
        <end position="168"/>
    </location>
</feature>
<evidence type="ECO:0000313" key="8">
    <source>
        <dbReference type="Proteomes" id="UP000215902"/>
    </source>
</evidence>
<dbReference type="GO" id="GO:0005634">
    <property type="term" value="C:nucleus"/>
    <property type="evidence" value="ECO:0007669"/>
    <property type="project" value="UniProtKB-UniRule"/>
</dbReference>
<dbReference type="InterPro" id="IPR051965">
    <property type="entry name" value="ChromReg_NeuronalGeneExpr"/>
</dbReference>
<comment type="caution">
    <text evidence="7">The sequence shown here is derived from an EMBL/GenBank/DDBJ whole genome shotgun (WGS) entry which is preliminary data.</text>
</comment>
<dbReference type="AlphaFoldDB" id="A0A267E9F3"/>
<dbReference type="PANTHER" id="PTHR46040">
    <property type="entry name" value="HIGH MOBILITY GROUP PROTEIN 2"/>
    <property type="match status" value="1"/>
</dbReference>
<feature type="compositionally biased region" description="Gly residues" evidence="5">
    <location>
        <begin position="32"/>
        <end position="42"/>
    </location>
</feature>
<dbReference type="Proteomes" id="UP000215902">
    <property type="component" value="Unassembled WGS sequence"/>
</dbReference>
<dbReference type="SUPFAM" id="SSF47095">
    <property type="entry name" value="HMG-box"/>
    <property type="match status" value="1"/>
</dbReference>
<dbReference type="STRING" id="282301.A0A267E9F3"/>
<sequence length="448" mass="48974">LPRRSALTAAAEAEDKTAAKVSLTRIIEDVTGRGGAAVGNGAGAPVSEDDAGGPASDLGAADAADAAAAARPPKQRKPIGFGRRSRRARRDPQEPLNPRSAYTIFVKERMEQLGVHIRDTPDLKLKGRDQIKVVAQQWRDLSTEEKERYSELYKKAMEQYEKDLAAYKQTDSYRAFQEKLKAQTAKAAQQQADRPSTSAPTAAKQLKKTANLGAAAAVPSAVVKQPKQEELLQQQQPQQLLQQQQPMMIVSQQQQQQQFLQPMQLQQLPAQYQLQQQQPIVLPMMGGAAAPAVSGGPGSLLPCLPPGTIALLAVTPQGAVPISLSSLQELAQQRQLQQQQLPQLQQQQQQQQQQARPNLAQSAAELAANVQQVALAMSMETCSPEEAHQQLRDRVQAVQGLYRSQGQAQAFVPELQQQIDRILPAISHVRQEVLGKLQDIIRELIAPF</sequence>
<protein>
    <recommendedName>
        <fullName evidence="6">HMG box domain-containing protein</fullName>
    </recommendedName>
</protein>
<keyword evidence="8" id="KW-1185">Reference proteome</keyword>
<feature type="region of interest" description="Disordered" evidence="5">
    <location>
        <begin position="32"/>
        <end position="100"/>
    </location>
</feature>
<feature type="compositionally biased region" description="Low complexity" evidence="5">
    <location>
        <begin position="52"/>
        <end position="70"/>
    </location>
</feature>
<dbReference type="Pfam" id="PF09011">
    <property type="entry name" value="HMG_box_2"/>
    <property type="match status" value="1"/>
</dbReference>
<dbReference type="GO" id="GO:0003677">
    <property type="term" value="F:DNA binding"/>
    <property type="evidence" value="ECO:0007669"/>
    <property type="project" value="UniProtKB-UniRule"/>
</dbReference>
<accession>A0A267E9F3</accession>
<dbReference type="InterPro" id="IPR009071">
    <property type="entry name" value="HMG_box_dom"/>
</dbReference>
<dbReference type="EMBL" id="NIVC01002501">
    <property type="protein sequence ID" value="PAA57332.1"/>
    <property type="molecule type" value="Genomic_DNA"/>
</dbReference>
<feature type="non-terminal residue" evidence="7">
    <location>
        <position position="1"/>
    </location>
</feature>
<organism evidence="7 8">
    <name type="scientific">Macrostomum lignano</name>
    <dbReference type="NCBI Taxonomy" id="282301"/>
    <lineage>
        <taxon>Eukaryota</taxon>
        <taxon>Metazoa</taxon>
        <taxon>Spiralia</taxon>
        <taxon>Lophotrochozoa</taxon>
        <taxon>Platyhelminthes</taxon>
        <taxon>Rhabditophora</taxon>
        <taxon>Macrostomorpha</taxon>
        <taxon>Macrostomida</taxon>
        <taxon>Macrostomidae</taxon>
        <taxon>Macrostomum</taxon>
    </lineage>
</organism>
<keyword evidence="4" id="KW-0175">Coiled coil</keyword>
<gene>
    <name evidence="7" type="ORF">BOX15_Mlig011149g2</name>
</gene>
<keyword evidence="2 3" id="KW-0539">Nucleus</keyword>
<feature type="DNA-binding region" description="HMG box" evidence="3">
    <location>
        <begin position="95"/>
        <end position="168"/>
    </location>
</feature>
<reference evidence="7 8" key="1">
    <citation type="submission" date="2017-06" db="EMBL/GenBank/DDBJ databases">
        <title>A platform for efficient transgenesis in Macrostomum lignano, a flatworm model organism for stem cell research.</title>
        <authorList>
            <person name="Berezikov E."/>
        </authorList>
    </citation>
    <scope>NUCLEOTIDE SEQUENCE [LARGE SCALE GENOMIC DNA]</scope>
    <source>
        <strain evidence="7">DV1</strain>
        <tissue evidence="7">Whole organism</tissue>
    </source>
</reference>
<dbReference type="InterPro" id="IPR036910">
    <property type="entry name" value="HMG_box_dom_sf"/>
</dbReference>
<evidence type="ECO:0000256" key="4">
    <source>
        <dbReference type="SAM" id="Coils"/>
    </source>
</evidence>
<dbReference type="PANTHER" id="PTHR46040:SF3">
    <property type="entry name" value="HIGH MOBILITY GROUP PROTEIN 2"/>
    <property type="match status" value="1"/>
</dbReference>
<evidence type="ECO:0000256" key="2">
    <source>
        <dbReference type="ARBA" id="ARBA00023242"/>
    </source>
</evidence>
<evidence type="ECO:0000313" key="7">
    <source>
        <dbReference type="EMBL" id="PAA57332.1"/>
    </source>
</evidence>
<feature type="region of interest" description="Disordered" evidence="5">
    <location>
        <begin position="185"/>
        <end position="205"/>
    </location>
</feature>
<keyword evidence="1 3" id="KW-0238">DNA-binding</keyword>
<dbReference type="Gene3D" id="1.10.30.10">
    <property type="entry name" value="High mobility group box domain"/>
    <property type="match status" value="1"/>
</dbReference>
<dbReference type="PROSITE" id="PS50118">
    <property type="entry name" value="HMG_BOX_2"/>
    <property type="match status" value="1"/>
</dbReference>
<evidence type="ECO:0000256" key="3">
    <source>
        <dbReference type="PROSITE-ProRule" id="PRU00267"/>
    </source>
</evidence>
<evidence type="ECO:0000256" key="1">
    <source>
        <dbReference type="ARBA" id="ARBA00023125"/>
    </source>
</evidence>
<evidence type="ECO:0000256" key="5">
    <source>
        <dbReference type="SAM" id="MobiDB-lite"/>
    </source>
</evidence>